<dbReference type="Proteomes" id="UP000281170">
    <property type="component" value="Plasmid 11"/>
</dbReference>
<evidence type="ECO:0000256" key="4">
    <source>
        <dbReference type="ARBA" id="ARBA00022519"/>
    </source>
</evidence>
<keyword evidence="3" id="KW-1003">Cell membrane</keyword>
<evidence type="ECO:0000256" key="9">
    <source>
        <dbReference type="SAM" id="MobiDB-lite"/>
    </source>
</evidence>
<evidence type="ECO:0000256" key="7">
    <source>
        <dbReference type="ARBA" id="ARBA00022989"/>
    </source>
</evidence>
<dbReference type="Gene3D" id="2.30.30.830">
    <property type="match status" value="1"/>
</dbReference>
<keyword evidence="5 10" id="KW-0812">Transmembrane</keyword>
<feature type="region of interest" description="Disordered" evidence="9">
    <location>
        <begin position="148"/>
        <end position="167"/>
    </location>
</feature>
<reference evidence="13 15" key="2">
    <citation type="submission" date="2018-12" db="EMBL/GenBank/DDBJ databases">
        <authorList>
            <consortium name="Pathogen Informatics"/>
        </authorList>
    </citation>
    <scope>NUCLEOTIDE SEQUENCE [LARGE SCALE GENOMIC DNA]</scope>
    <source>
        <strain evidence="13 15">NCTC12735</strain>
        <plasmid evidence="15">11</plasmid>
    </source>
</reference>
<keyword evidence="4" id="KW-0997">Cell inner membrane</keyword>
<dbReference type="Pfam" id="PF11356">
    <property type="entry name" value="T2SSC"/>
    <property type="match status" value="1"/>
</dbReference>
<dbReference type="Proteomes" id="UP000054859">
    <property type="component" value="Unassembled WGS sequence"/>
</dbReference>
<keyword evidence="2" id="KW-0813">Transport</keyword>
<evidence type="ECO:0000313" key="14">
    <source>
        <dbReference type="Proteomes" id="UP000054859"/>
    </source>
</evidence>
<evidence type="ECO:0000313" key="12">
    <source>
        <dbReference type="EMBL" id="KTC65749.1"/>
    </source>
</evidence>
<evidence type="ECO:0000256" key="1">
    <source>
        <dbReference type="ARBA" id="ARBA00004533"/>
    </source>
</evidence>
<dbReference type="KEGG" id="ladl:NCTC12735_00708"/>
<accession>A0A0W0R3X3</accession>
<proteinExistence type="predicted"/>
<dbReference type="RefSeq" id="WP_058461484.1">
    <property type="nucleotide sequence ID" value="NZ_CAAAHS010000014.1"/>
</dbReference>
<evidence type="ECO:0000256" key="8">
    <source>
        <dbReference type="ARBA" id="ARBA00023136"/>
    </source>
</evidence>
<feature type="transmembrane region" description="Helical" evidence="10">
    <location>
        <begin position="12"/>
        <end position="31"/>
    </location>
</feature>
<dbReference type="EMBL" id="LNKA01000001">
    <property type="protein sequence ID" value="KTC65749.1"/>
    <property type="molecule type" value="Genomic_DNA"/>
</dbReference>
<evidence type="ECO:0000256" key="5">
    <source>
        <dbReference type="ARBA" id="ARBA00022692"/>
    </source>
</evidence>
<gene>
    <name evidence="12" type="ORF">Lade_0407</name>
    <name evidence="13" type="ORF">NCTC12735_00708</name>
</gene>
<feature type="domain" description="Type II secretion system protein GspC N-terminal" evidence="11">
    <location>
        <begin position="20"/>
        <end position="148"/>
    </location>
</feature>
<keyword evidence="8 10" id="KW-0472">Membrane</keyword>
<protein>
    <submittedName>
        <fullName evidence="12">General secretion pathway protein C</fullName>
    </submittedName>
</protein>
<dbReference type="GO" id="GO:0005886">
    <property type="term" value="C:plasma membrane"/>
    <property type="evidence" value="ECO:0007669"/>
    <property type="project" value="UniProtKB-SubCell"/>
</dbReference>
<dbReference type="EMBL" id="LR134420">
    <property type="protein sequence ID" value="VEH85085.1"/>
    <property type="molecule type" value="Genomic_DNA"/>
</dbReference>
<evidence type="ECO:0000259" key="11">
    <source>
        <dbReference type="Pfam" id="PF11356"/>
    </source>
</evidence>
<evidence type="ECO:0000313" key="15">
    <source>
        <dbReference type="Proteomes" id="UP000281170"/>
    </source>
</evidence>
<evidence type="ECO:0000256" key="6">
    <source>
        <dbReference type="ARBA" id="ARBA00022927"/>
    </source>
</evidence>
<dbReference type="STRING" id="45056.Lade_0407"/>
<keyword evidence="7 10" id="KW-1133">Transmembrane helix</keyword>
<reference evidence="12 14" key="1">
    <citation type="submission" date="2015-11" db="EMBL/GenBank/DDBJ databases">
        <title>Identification of large and diverse effector repertoires of 38 Legionella species.</title>
        <authorList>
            <person name="Burstein D."/>
            <person name="Amaro F."/>
            <person name="Zusman T."/>
            <person name="Lifshitz Z."/>
            <person name="Cohen O."/>
            <person name="Gilbert J.A."/>
            <person name="Pupko T."/>
            <person name="Shuman H.A."/>
            <person name="Segal G."/>
        </authorList>
    </citation>
    <scope>NUCLEOTIDE SEQUENCE [LARGE SCALE GENOMIC DNA]</scope>
    <source>
        <strain evidence="12 14">1762-AUS-E</strain>
    </source>
</reference>
<keyword evidence="6" id="KW-0653">Protein transport</keyword>
<comment type="subcellular location">
    <subcellularLocation>
        <location evidence="1">Cell inner membrane</location>
    </subcellularLocation>
</comment>
<dbReference type="OrthoDB" id="5574088at2"/>
<evidence type="ECO:0000256" key="2">
    <source>
        <dbReference type="ARBA" id="ARBA00022448"/>
    </source>
</evidence>
<geneLocation type="plasmid" evidence="13 15">
    <name>11</name>
</geneLocation>
<keyword evidence="14" id="KW-1185">Reference proteome</keyword>
<sequence length="167" mass="18704">MYSEIKAFLLKPLVPLLLSIIFILWTIVQVIHTSINIRNNEDMIVSRPQVAIIKTKPVIPSIKRPLFGDYVPENLNETTVKESMLNLHVVGVLFSKKEEDSQVIIRTASGEEHTYKIGDTLPGSVIIKRITPEGVLLGREGGLESLSLPKNPLNFQPQAKPLEEDKL</sequence>
<evidence type="ECO:0000256" key="10">
    <source>
        <dbReference type="SAM" id="Phobius"/>
    </source>
</evidence>
<evidence type="ECO:0000256" key="3">
    <source>
        <dbReference type="ARBA" id="ARBA00022475"/>
    </source>
</evidence>
<dbReference type="GO" id="GO:0015031">
    <property type="term" value="P:protein transport"/>
    <property type="evidence" value="ECO:0007669"/>
    <property type="project" value="UniProtKB-KW"/>
</dbReference>
<keyword evidence="13" id="KW-0614">Plasmid</keyword>
<dbReference type="AlphaFoldDB" id="A0A0W0R3X3"/>
<evidence type="ECO:0000313" key="13">
    <source>
        <dbReference type="EMBL" id="VEH85085.1"/>
    </source>
</evidence>
<organism evidence="12 14">
    <name type="scientific">Legionella adelaidensis</name>
    <dbReference type="NCBI Taxonomy" id="45056"/>
    <lineage>
        <taxon>Bacteria</taxon>
        <taxon>Pseudomonadati</taxon>
        <taxon>Pseudomonadota</taxon>
        <taxon>Gammaproteobacteria</taxon>
        <taxon>Legionellales</taxon>
        <taxon>Legionellaceae</taxon>
        <taxon>Legionella</taxon>
    </lineage>
</organism>
<dbReference type="InterPro" id="IPR024961">
    <property type="entry name" value="T2SS_GspC_N"/>
</dbReference>
<dbReference type="PATRIC" id="fig|45056.6.peg.419"/>
<name>A0A0W0R3X3_9GAMM</name>